<dbReference type="EMBL" id="KZ805427">
    <property type="protein sequence ID" value="PVH97816.1"/>
    <property type="molecule type" value="Genomic_DNA"/>
</dbReference>
<feature type="compositionally biased region" description="Polar residues" evidence="1">
    <location>
        <begin position="1"/>
        <end position="24"/>
    </location>
</feature>
<feature type="transmembrane region" description="Helical" evidence="2">
    <location>
        <begin position="192"/>
        <end position="212"/>
    </location>
</feature>
<keyword evidence="2" id="KW-1133">Transmembrane helix</keyword>
<evidence type="ECO:0000313" key="4">
    <source>
        <dbReference type="Proteomes" id="UP000244855"/>
    </source>
</evidence>
<sequence length="352" mass="39856">MRTWLSAKSRTPNHENSPPSQAFNVTPPEVVHLQPKPTMSNNAAVLSQPMLEEHPAVFPALPFLHYSMYGRRLSLTVFVIGTIIDSLVFPVGLYFILWYGFGPGNRKWHPLSASTTLTIVTATIGGTSLWQLIRRGWRLARKDSIYRPAGASRWHLDWFEWWFLLTWILIIVELSVAFVPNNPDRRMLALPMPTVLAVFGTASLLLDILWCFSVRAPIRISSISKGAELRPGIYPIIEDVCAVDGSGKTEFRTNLDRRYCASHVFRVMLRRLGLFWGIGAECCAALTFSLVFGLDDDLVDWAYTIGWAAPFVWAGPWILATYLYVRRELKKEKKLWMDSHGGSESRLAVSTL</sequence>
<gene>
    <name evidence="3" type="ORF">DM02DRAFT_616202</name>
</gene>
<keyword evidence="2" id="KW-0472">Membrane</keyword>
<feature type="transmembrane region" description="Helical" evidence="2">
    <location>
        <begin position="161"/>
        <end position="180"/>
    </location>
</feature>
<dbReference type="STRING" id="97972.A0A2V1DHZ9"/>
<dbReference type="AlphaFoldDB" id="A0A2V1DHZ9"/>
<evidence type="ECO:0000256" key="2">
    <source>
        <dbReference type="SAM" id="Phobius"/>
    </source>
</evidence>
<feature type="transmembrane region" description="Helical" evidence="2">
    <location>
        <begin position="111"/>
        <end position="133"/>
    </location>
</feature>
<protein>
    <submittedName>
        <fullName evidence="3">Uncharacterized protein</fullName>
    </submittedName>
</protein>
<feature type="transmembrane region" description="Helical" evidence="2">
    <location>
        <begin position="75"/>
        <end position="99"/>
    </location>
</feature>
<dbReference type="Proteomes" id="UP000244855">
    <property type="component" value="Unassembled WGS sequence"/>
</dbReference>
<proteinExistence type="predicted"/>
<keyword evidence="4" id="KW-1185">Reference proteome</keyword>
<accession>A0A2V1DHZ9</accession>
<organism evidence="3 4">
    <name type="scientific">Periconia macrospinosa</name>
    <dbReference type="NCBI Taxonomy" id="97972"/>
    <lineage>
        <taxon>Eukaryota</taxon>
        <taxon>Fungi</taxon>
        <taxon>Dikarya</taxon>
        <taxon>Ascomycota</taxon>
        <taxon>Pezizomycotina</taxon>
        <taxon>Dothideomycetes</taxon>
        <taxon>Pleosporomycetidae</taxon>
        <taxon>Pleosporales</taxon>
        <taxon>Massarineae</taxon>
        <taxon>Periconiaceae</taxon>
        <taxon>Periconia</taxon>
    </lineage>
</organism>
<dbReference type="PANTHER" id="PTHR42024">
    <property type="entry name" value="AMINO ACID PERMEASE_ SLC12A DOMAIN-CONTAINING PROTEIN"/>
    <property type="match status" value="1"/>
</dbReference>
<evidence type="ECO:0000256" key="1">
    <source>
        <dbReference type="SAM" id="MobiDB-lite"/>
    </source>
</evidence>
<dbReference type="PANTHER" id="PTHR42024:SF1">
    <property type="entry name" value="AMINO ACID PERMEASE_ SLC12A DOMAIN-CONTAINING PROTEIN"/>
    <property type="match status" value="1"/>
</dbReference>
<keyword evidence="2" id="KW-0812">Transmembrane</keyword>
<evidence type="ECO:0000313" key="3">
    <source>
        <dbReference type="EMBL" id="PVH97816.1"/>
    </source>
</evidence>
<feature type="region of interest" description="Disordered" evidence="1">
    <location>
        <begin position="1"/>
        <end position="25"/>
    </location>
</feature>
<name>A0A2V1DHZ9_9PLEO</name>
<reference evidence="3 4" key="1">
    <citation type="journal article" date="2018" name="Sci. Rep.">
        <title>Comparative genomics provides insights into the lifestyle and reveals functional heterogeneity of dark septate endophytic fungi.</title>
        <authorList>
            <person name="Knapp D.G."/>
            <person name="Nemeth J.B."/>
            <person name="Barry K."/>
            <person name="Hainaut M."/>
            <person name="Henrissat B."/>
            <person name="Johnson J."/>
            <person name="Kuo A."/>
            <person name="Lim J.H.P."/>
            <person name="Lipzen A."/>
            <person name="Nolan M."/>
            <person name="Ohm R.A."/>
            <person name="Tamas L."/>
            <person name="Grigoriev I.V."/>
            <person name="Spatafora J.W."/>
            <person name="Nagy L.G."/>
            <person name="Kovacs G.M."/>
        </authorList>
    </citation>
    <scope>NUCLEOTIDE SEQUENCE [LARGE SCALE GENOMIC DNA]</scope>
    <source>
        <strain evidence="3 4">DSE2036</strain>
    </source>
</reference>
<dbReference type="OrthoDB" id="4838853at2759"/>
<feature type="transmembrane region" description="Helical" evidence="2">
    <location>
        <begin position="305"/>
        <end position="325"/>
    </location>
</feature>
<feature type="transmembrane region" description="Helical" evidence="2">
    <location>
        <begin position="272"/>
        <end position="293"/>
    </location>
</feature>